<feature type="domain" description="N-acetyltransferase" evidence="1">
    <location>
        <begin position="2"/>
        <end position="172"/>
    </location>
</feature>
<keyword evidence="2" id="KW-0808">Transferase</keyword>
<comment type="caution">
    <text evidence="2">The sequence shown here is derived from an EMBL/GenBank/DDBJ whole genome shotgun (WGS) entry which is preliminary data.</text>
</comment>
<name>A0A9X4MM17_STRSU</name>
<dbReference type="PANTHER" id="PTHR39173:SF1">
    <property type="entry name" value="ACETYLTRANSFERASE"/>
    <property type="match status" value="1"/>
</dbReference>
<proteinExistence type="predicted"/>
<dbReference type="InterPro" id="IPR000182">
    <property type="entry name" value="GNAT_dom"/>
</dbReference>
<dbReference type="AlphaFoldDB" id="A0A9X4MM17"/>
<keyword evidence="2" id="KW-0012">Acyltransferase</keyword>
<evidence type="ECO:0000313" key="3">
    <source>
        <dbReference type="Proteomes" id="UP001152879"/>
    </source>
</evidence>
<organism evidence="2 3">
    <name type="scientific">Streptococcus suis</name>
    <dbReference type="NCBI Taxonomy" id="1307"/>
    <lineage>
        <taxon>Bacteria</taxon>
        <taxon>Bacillati</taxon>
        <taxon>Bacillota</taxon>
        <taxon>Bacilli</taxon>
        <taxon>Lactobacillales</taxon>
        <taxon>Streptococcaceae</taxon>
        <taxon>Streptococcus</taxon>
    </lineage>
</organism>
<evidence type="ECO:0000259" key="1">
    <source>
        <dbReference type="PROSITE" id="PS51186"/>
    </source>
</evidence>
<dbReference type="EC" id="2.3.1.-" evidence="2"/>
<evidence type="ECO:0000313" key="2">
    <source>
        <dbReference type="EMBL" id="MDG4513043.1"/>
    </source>
</evidence>
<accession>A0A9X4MM17</accession>
<dbReference type="GO" id="GO:0016747">
    <property type="term" value="F:acyltransferase activity, transferring groups other than amino-acyl groups"/>
    <property type="evidence" value="ECO:0007669"/>
    <property type="project" value="InterPro"/>
</dbReference>
<dbReference type="PANTHER" id="PTHR39173">
    <property type="entry name" value="ACETYLTRANSFERASE"/>
    <property type="match status" value="1"/>
</dbReference>
<sequence length="175" mass="19978">METLYLVKPSLAKKDEILAYKQAFTGEHLHGGSHLQQMDNFEEWLEHVENEASPATCRPNRAPSSTFICIREQDKKMVGICNIRHHLNQEFLVHIAGHIGYSIHPNERRKGYAKEQLALALQEAKTLGINRVLITAADWNIGSQKTILANGGVYEDTRIDPDDGDRMLRYWIKNL</sequence>
<protein>
    <submittedName>
        <fullName evidence="2">GNAT family N-acetyltransferase</fullName>
        <ecNumber evidence="2">2.3.1.-</ecNumber>
    </submittedName>
</protein>
<dbReference type="EMBL" id="JANFML010000037">
    <property type="protein sequence ID" value="MDG4513043.1"/>
    <property type="molecule type" value="Genomic_DNA"/>
</dbReference>
<reference evidence="2" key="1">
    <citation type="submission" date="2022-07" db="EMBL/GenBank/DDBJ databases">
        <title>Whole Genome Sequencing of Streptococcus suis.</title>
        <authorList>
            <person name="Dai X."/>
            <person name="Huang J."/>
            <person name="Wang L."/>
        </authorList>
    </citation>
    <scope>NUCLEOTIDE SEQUENCE</scope>
    <source>
        <strain evidence="2">SFB2</strain>
    </source>
</reference>
<dbReference type="Proteomes" id="UP001152879">
    <property type="component" value="Unassembled WGS sequence"/>
</dbReference>
<dbReference type="Pfam" id="PF13302">
    <property type="entry name" value="Acetyltransf_3"/>
    <property type="match status" value="1"/>
</dbReference>
<dbReference type="PROSITE" id="PS51186">
    <property type="entry name" value="GNAT"/>
    <property type="match status" value="1"/>
</dbReference>
<dbReference type="CDD" id="cd04301">
    <property type="entry name" value="NAT_SF"/>
    <property type="match status" value="1"/>
</dbReference>
<gene>
    <name evidence="2" type="ORF">NOL15_09435</name>
</gene>